<dbReference type="Pfam" id="PF15037">
    <property type="entry name" value="IL17_R_N"/>
    <property type="match status" value="1"/>
</dbReference>
<dbReference type="EMBL" id="JAHUTJ010008207">
    <property type="protein sequence ID" value="MED6266263.1"/>
    <property type="molecule type" value="Genomic_DNA"/>
</dbReference>
<evidence type="ECO:0000256" key="12">
    <source>
        <dbReference type="SAM" id="SignalP"/>
    </source>
</evidence>
<gene>
    <name evidence="15" type="ORF">CHARACLAT_000302</name>
</gene>
<evidence type="ECO:0000313" key="15">
    <source>
        <dbReference type="EMBL" id="MED6266263.1"/>
    </source>
</evidence>
<evidence type="ECO:0000256" key="5">
    <source>
        <dbReference type="ARBA" id="ARBA00022729"/>
    </source>
</evidence>
<feature type="signal peptide" evidence="12">
    <location>
        <begin position="1"/>
        <end position="15"/>
    </location>
</feature>
<feature type="domain" description="SEFIR" evidence="13">
    <location>
        <begin position="453"/>
        <end position="545"/>
    </location>
</feature>
<keyword evidence="10" id="KW-0395">Inflammatory response</keyword>
<comment type="caution">
    <text evidence="15">The sequence shown here is derived from an EMBL/GenBank/DDBJ whole genome shotgun (WGS) entry which is preliminary data.</text>
</comment>
<dbReference type="InterPro" id="IPR039465">
    <property type="entry name" value="IL-17_rcpt-like"/>
</dbReference>
<evidence type="ECO:0000256" key="7">
    <source>
        <dbReference type="ARBA" id="ARBA00023136"/>
    </source>
</evidence>
<feature type="chain" id="PRO_5045687269" description="Interleukin 17 receptor E" evidence="12">
    <location>
        <begin position="16"/>
        <end position="750"/>
    </location>
</feature>
<keyword evidence="6 11" id="KW-1133">Transmembrane helix</keyword>
<keyword evidence="16" id="KW-1185">Reference proteome</keyword>
<name>A0ABU7CXK8_9TELE</name>
<evidence type="ECO:0000313" key="16">
    <source>
        <dbReference type="Proteomes" id="UP001352852"/>
    </source>
</evidence>
<keyword evidence="9" id="KW-0325">Glycoprotein</keyword>
<protein>
    <recommendedName>
        <fullName evidence="17">Interleukin 17 receptor E</fullName>
    </recommendedName>
</protein>
<proteinExistence type="predicted"/>
<evidence type="ECO:0000259" key="13">
    <source>
        <dbReference type="Pfam" id="PF08357"/>
    </source>
</evidence>
<feature type="domain" description="Interleukin-17 receptor C/E N-terminal" evidence="14">
    <location>
        <begin position="196"/>
        <end position="398"/>
    </location>
</feature>
<evidence type="ECO:0000256" key="3">
    <source>
        <dbReference type="ARBA" id="ARBA00022475"/>
    </source>
</evidence>
<accession>A0ABU7CXK8</accession>
<evidence type="ECO:0000256" key="11">
    <source>
        <dbReference type="SAM" id="Phobius"/>
    </source>
</evidence>
<organism evidence="15 16">
    <name type="scientific">Characodon lateralis</name>
    <dbReference type="NCBI Taxonomy" id="208331"/>
    <lineage>
        <taxon>Eukaryota</taxon>
        <taxon>Metazoa</taxon>
        <taxon>Chordata</taxon>
        <taxon>Craniata</taxon>
        <taxon>Vertebrata</taxon>
        <taxon>Euteleostomi</taxon>
        <taxon>Actinopterygii</taxon>
        <taxon>Neopterygii</taxon>
        <taxon>Teleostei</taxon>
        <taxon>Neoteleostei</taxon>
        <taxon>Acanthomorphata</taxon>
        <taxon>Ovalentaria</taxon>
        <taxon>Atherinomorphae</taxon>
        <taxon>Cyprinodontiformes</taxon>
        <taxon>Goodeidae</taxon>
        <taxon>Characodon</taxon>
    </lineage>
</organism>
<dbReference type="PANTHER" id="PTHR15583:SF21">
    <property type="entry name" value="INTERLEUKIN-17 RECEPTOR E-LIKE"/>
    <property type="match status" value="1"/>
</dbReference>
<evidence type="ECO:0008006" key="17">
    <source>
        <dbReference type="Google" id="ProtNLM"/>
    </source>
</evidence>
<keyword evidence="7 11" id="KW-0472">Membrane</keyword>
<evidence type="ECO:0000256" key="4">
    <source>
        <dbReference type="ARBA" id="ARBA00022692"/>
    </source>
</evidence>
<keyword evidence="5 12" id="KW-0732">Signal</keyword>
<comment type="subcellular location">
    <subcellularLocation>
        <location evidence="1">Cell membrane</location>
        <topology evidence="1">Single-pass membrane protein</topology>
    </subcellularLocation>
    <subcellularLocation>
        <location evidence="2">Membrane</location>
        <topology evidence="2">Single-pass type I membrane protein</topology>
    </subcellularLocation>
</comment>
<evidence type="ECO:0000259" key="14">
    <source>
        <dbReference type="Pfam" id="PF15037"/>
    </source>
</evidence>
<evidence type="ECO:0000256" key="6">
    <source>
        <dbReference type="ARBA" id="ARBA00022989"/>
    </source>
</evidence>
<dbReference type="Gene3D" id="3.40.50.11530">
    <property type="match status" value="1"/>
</dbReference>
<reference evidence="15 16" key="1">
    <citation type="submission" date="2021-06" db="EMBL/GenBank/DDBJ databases">
        <authorList>
            <person name="Palmer J.M."/>
        </authorList>
    </citation>
    <scope>NUCLEOTIDE SEQUENCE [LARGE SCALE GENOMIC DNA]</scope>
    <source>
        <strain evidence="15 16">CL_MEX2019</strain>
        <tissue evidence="15">Muscle</tissue>
    </source>
</reference>
<evidence type="ECO:0000256" key="2">
    <source>
        <dbReference type="ARBA" id="ARBA00004479"/>
    </source>
</evidence>
<keyword evidence="3" id="KW-1003">Cell membrane</keyword>
<evidence type="ECO:0000256" key="9">
    <source>
        <dbReference type="ARBA" id="ARBA00023180"/>
    </source>
</evidence>
<dbReference type="Proteomes" id="UP001352852">
    <property type="component" value="Unassembled WGS sequence"/>
</dbReference>
<evidence type="ECO:0000256" key="8">
    <source>
        <dbReference type="ARBA" id="ARBA00023170"/>
    </source>
</evidence>
<sequence length="750" mass="84902">MSFIVGLTLLTSVCSLEVDCCPDCQVNQTGVAEGWCPLNLISTALKEKEKGYSERITLQVWMKNKDLRQSPQIEIYGEHKEVFLPVRRCKRKSKCENIRCCKLPKKHCLWKLEYDFKAEARKNVSVSYISKSTNCSIYYLVPDPRPDYTLSVNKSSKTISVKVDSGDLVYVRWCYEKKSGHCSGGQPQTTHRSAVLSIPHLLPCVCVEMYYTYADASRHKKCPFRNESLFDIRDILQTSEVQVFPSYLLWRSECPACTQNISAALCWKMNNHACIPVPNSTLEKENKEPLKFKTSTIDKHPQLCVQFFIQDSHNISCLFQADEPSWETYVTPDRQRMSVHITSTLPANFSAQLCVLTESGCVPRGQIHSETMATNQRMNVPIMDITERPCVQVWQSDPVLIGRRILCPDYTHNRWGIYAVGVFIIVVTGTLLGVFIQRATKSGMAGWLTIKRPLLLVCSSDQSTHISAVCTLGSILQEKLGASVRTALWAQTSQTQAGNGASVADLGPLPWLYGQWEAIRKAQGKILIVWSPEAKRTCQRWIVERVNMDNSWRPDKIRASMHDYLKLNGWRLGKNKKEKCRENESFEDENSQKEPSTVIEPVFVAALASLEGALQEGKGKDVAIVYFQGLCHNRDIPQAYRGVPRYCVPQEFSGLIQELAEVRGGTKSGEFRWHCWPRLLSKVLSVWLARQLTKRLQTVLPQTRAQCVSSSTKTPSDQAHSRRTLSLASMPSNRQEQEFLNVSPWGAGEL</sequence>
<dbReference type="InterPro" id="IPR013568">
    <property type="entry name" value="SEFIR_dom"/>
</dbReference>
<evidence type="ECO:0000256" key="10">
    <source>
        <dbReference type="ARBA" id="ARBA00023198"/>
    </source>
</evidence>
<evidence type="ECO:0000256" key="1">
    <source>
        <dbReference type="ARBA" id="ARBA00004162"/>
    </source>
</evidence>
<dbReference type="InterPro" id="IPR027841">
    <property type="entry name" value="IL-17_rcpt_C/E_N"/>
</dbReference>
<feature type="transmembrane region" description="Helical" evidence="11">
    <location>
        <begin position="415"/>
        <end position="436"/>
    </location>
</feature>
<keyword evidence="4 11" id="KW-0812">Transmembrane</keyword>
<keyword evidence="8" id="KW-0675">Receptor</keyword>
<dbReference type="Pfam" id="PF08357">
    <property type="entry name" value="SEFIR"/>
    <property type="match status" value="1"/>
</dbReference>
<dbReference type="PANTHER" id="PTHR15583">
    <property type="entry name" value="INTERLEUKIN-17 RECEPTOR"/>
    <property type="match status" value="1"/>
</dbReference>